<dbReference type="EMBL" id="GIBP01010802">
    <property type="protein sequence ID" value="NDV39771.1"/>
    <property type="molecule type" value="Transcribed_RNA"/>
</dbReference>
<keyword evidence="1" id="KW-0812">Transmembrane</keyword>
<protein>
    <recommendedName>
        <fullName evidence="2">DUF6787 domain-containing protein</fullName>
    </recommendedName>
</protein>
<dbReference type="InterPro" id="IPR046714">
    <property type="entry name" value="DUF6787"/>
</dbReference>
<name>A0A6B2LSS5_9EUKA</name>
<sequence>MKDGPWSYRLGYVTTITPVYSVLLVFFGTVFGRHLFFRRMSVRIWSRFIPPLKKYL</sequence>
<reference evidence="3" key="1">
    <citation type="journal article" date="2020" name="J. Eukaryot. Microbiol.">
        <title>De novo Sequencing, Assembly and Annotation of the Transcriptome for the Free-Living Testate Amoeba Arcella intermedia.</title>
        <authorList>
            <person name="Ribeiro G.M."/>
            <person name="Porfirio-Sousa A.L."/>
            <person name="Maurer-Alcala X.X."/>
            <person name="Katz L.A."/>
            <person name="Lahr D.J.G."/>
        </authorList>
    </citation>
    <scope>NUCLEOTIDE SEQUENCE</scope>
</reference>
<accession>A0A6B2LSS5</accession>
<dbReference type="AlphaFoldDB" id="A0A6B2LSS5"/>
<keyword evidence="1" id="KW-1133">Transmembrane helix</keyword>
<proteinExistence type="predicted"/>
<evidence type="ECO:0000313" key="3">
    <source>
        <dbReference type="EMBL" id="NDV39771.1"/>
    </source>
</evidence>
<feature type="transmembrane region" description="Helical" evidence="1">
    <location>
        <begin position="12"/>
        <end position="36"/>
    </location>
</feature>
<dbReference type="Pfam" id="PF20584">
    <property type="entry name" value="DUF6787"/>
    <property type="match status" value="1"/>
</dbReference>
<keyword evidence="1" id="KW-0472">Membrane</keyword>
<evidence type="ECO:0000256" key="1">
    <source>
        <dbReference type="SAM" id="Phobius"/>
    </source>
</evidence>
<evidence type="ECO:0000259" key="2">
    <source>
        <dbReference type="Pfam" id="PF20584"/>
    </source>
</evidence>
<organism evidence="3">
    <name type="scientific">Arcella intermedia</name>
    <dbReference type="NCBI Taxonomy" id="1963864"/>
    <lineage>
        <taxon>Eukaryota</taxon>
        <taxon>Amoebozoa</taxon>
        <taxon>Tubulinea</taxon>
        <taxon>Elardia</taxon>
        <taxon>Arcellinida</taxon>
        <taxon>Sphaerothecina</taxon>
        <taxon>Arcellidae</taxon>
        <taxon>Arcella</taxon>
    </lineage>
</organism>
<feature type="domain" description="DUF6787" evidence="2">
    <location>
        <begin position="4"/>
        <end position="48"/>
    </location>
</feature>